<dbReference type="Gene3D" id="3.30.200.20">
    <property type="entry name" value="Phosphorylase Kinase, domain 1"/>
    <property type="match status" value="1"/>
</dbReference>
<comment type="caution">
    <text evidence="9">The sequence shown here is derived from an EMBL/GenBank/DDBJ whole genome shotgun (WGS) entry which is preliminary data.</text>
</comment>
<dbReference type="GO" id="GO:0004672">
    <property type="term" value="F:protein kinase activity"/>
    <property type="evidence" value="ECO:0007669"/>
    <property type="project" value="InterPro"/>
</dbReference>
<evidence type="ECO:0000259" key="8">
    <source>
        <dbReference type="PROSITE" id="PS50011"/>
    </source>
</evidence>
<sequence length="640" mass="66291">MGSVVLGRYRLLEVLGEGGMGAVWRAHDERMRRDVALKQLKLPQALKAGEREHLVARMEREARSVGMLKHPSVITVYDQFHDDDGLPWIVMELVRGRSLADAISEDGPLDEAEAARIGAQIADALAVAHEAGIVHRDIKPANILLEGPRAILTDFGIAAVAGETTLTATGALVGTPAYLSPEQVNDRAATAASDIWSLGATLYAVVEGRPAFTGTSAAALLLAIARGEPAPVQRARLLAPILRDMLRRDPRQRPTAADVAKALAASGTPAPAATASVAAPNPVAVPAVPELSRRALFITAGAAAVAVAVPVGYLLTSDDKAARPSATPVSASPSSAGRALTGHAGPVRALAFSPDGKTLATGSDDKTVRFWDAATGKPLGQPLTGHTGAVETIAFSPHGKTLATGGEDETVRLWDVATRAPIGTPLADYTDAVRSIAFTQDGKFLGIGSDHIVFLLNAKTRKPLGEPLVHSGVVGTVAFSPDGKTLATAAAAVGDSVHVWDMTDRPLRWRSLKGRAGAVAALSFSPDGKTLATADAGGEEAQVWSVATRKQAGRPLKGHTRGVYAVAFSPDGKLLATGGADNTAYLWDAATRALLGRPLTGHAAAVEAVAFSPDGRTLATASCDNTVRLWDVAASARTPA</sequence>
<evidence type="ECO:0000256" key="1">
    <source>
        <dbReference type="ARBA" id="ARBA00022574"/>
    </source>
</evidence>
<feature type="region of interest" description="Disordered" evidence="7">
    <location>
        <begin position="322"/>
        <end position="341"/>
    </location>
</feature>
<evidence type="ECO:0000256" key="5">
    <source>
        <dbReference type="PROSITE-ProRule" id="PRU00221"/>
    </source>
</evidence>
<organism evidence="9 10">
    <name type="scientific">Actinomadura bangladeshensis</name>
    <dbReference type="NCBI Taxonomy" id="453573"/>
    <lineage>
        <taxon>Bacteria</taxon>
        <taxon>Bacillati</taxon>
        <taxon>Actinomycetota</taxon>
        <taxon>Actinomycetes</taxon>
        <taxon>Streptosporangiales</taxon>
        <taxon>Thermomonosporaceae</taxon>
        <taxon>Actinomadura</taxon>
    </lineage>
</organism>
<dbReference type="InterPro" id="IPR011047">
    <property type="entry name" value="Quinoprotein_ADH-like_sf"/>
</dbReference>
<dbReference type="InterPro" id="IPR019775">
    <property type="entry name" value="WD40_repeat_CS"/>
</dbReference>
<dbReference type="InterPro" id="IPR008271">
    <property type="entry name" value="Ser/Thr_kinase_AS"/>
</dbReference>
<dbReference type="Gene3D" id="2.130.10.10">
    <property type="entry name" value="YVTN repeat-like/Quinoprotein amine dehydrogenase"/>
    <property type="match status" value="2"/>
</dbReference>
<dbReference type="Gene3D" id="1.10.510.10">
    <property type="entry name" value="Transferase(Phosphotransferase) domain 1"/>
    <property type="match status" value="1"/>
</dbReference>
<proteinExistence type="predicted"/>
<keyword evidence="9" id="KW-0808">Transferase</keyword>
<dbReference type="GO" id="GO:0005524">
    <property type="term" value="F:ATP binding"/>
    <property type="evidence" value="ECO:0007669"/>
    <property type="project" value="UniProtKB-UniRule"/>
</dbReference>
<name>A0A6L9QUC5_9ACTN</name>
<dbReference type="Proteomes" id="UP000475532">
    <property type="component" value="Unassembled WGS sequence"/>
</dbReference>
<accession>A0A6L9QUC5</accession>
<gene>
    <name evidence="9" type="ORF">G3I70_39450</name>
</gene>
<dbReference type="CDD" id="cd14014">
    <property type="entry name" value="STKc_PknB_like"/>
    <property type="match status" value="1"/>
</dbReference>
<dbReference type="InterPro" id="IPR000719">
    <property type="entry name" value="Prot_kinase_dom"/>
</dbReference>
<keyword evidence="1 5" id="KW-0853">WD repeat</keyword>
<evidence type="ECO:0000313" key="9">
    <source>
        <dbReference type="EMBL" id="NEA28532.1"/>
    </source>
</evidence>
<dbReference type="PROSITE" id="PS50294">
    <property type="entry name" value="WD_REPEATS_REGION"/>
    <property type="match status" value="4"/>
</dbReference>
<dbReference type="PRINTS" id="PR00320">
    <property type="entry name" value="GPROTEINBRPT"/>
</dbReference>
<dbReference type="InterPro" id="IPR011009">
    <property type="entry name" value="Kinase-like_dom_sf"/>
</dbReference>
<evidence type="ECO:0000256" key="7">
    <source>
        <dbReference type="SAM" id="MobiDB-lite"/>
    </source>
</evidence>
<dbReference type="RefSeq" id="WP_163062963.1">
    <property type="nucleotide sequence ID" value="NZ_JAAGLI010001060.1"/>
</dbReference>
<feature type="repeat" description="WD" evidence="5">
    <location>
        <begin position="599"/>
        <end position="640"/>
    </location>
</feature>
<dbReference type="SMART" id="SM00220">
    <property type="entry name" value="S_TKc"/>
    <property type="match status" value="1"/>
</dbReference>
<dbReference type="Pfam" id="PF00400">
    <property type="entry name" value="WD40"/>
    <property type="match status" value="6"/>
</dbReference>
<evidence type="ECO:0000256" key="3">
    <source>
        <dbReference type="ARBA" id="ARBA00022741"/>
    </source>
</evidence>
<feature type="repeat" description="WD" evidence="5">
    <location>
        <begin position="340"/>
        <end position="381"/>
    </location>
</feature>
<protein>
    <submittedName>
        <fullName evidence="9">Protein kinase</fullName>
    </submittedName>
</protein>
<dbReference type="PROSITE" id="PS00678">
    <property type="entry name" value="WD_REPEATS_1"/>
    <property type="match status" value="3"/>
</dbReference>
<dbReference type="InterPro" id="IPR017441">
    <property type="entry name" value="Protein_kinase_ATP_BS"/>
</dbReference>
<keyword evidence="9" id="KW-0418">Kinase</keyword>
<dbReference type="AlphaFoldDB" id="A0A6L9QUC5"/>
<feature type="domain" description="Protein kinase" evidence="8">
    <location>
        <begin position="9"/>
        <end position="273"/>
    </location>
</feature>
<feature type="repeat" description="WD" evidence="5">
    <location>
        <begin position="383"/>
        <end position="424"/>
    </location>
</feature>
<dbReference type="Pfam" id="PF00069">
    <property type="entry name" value="Pkinase"/>
    <property type="match status" value="1"/>
</dbReference>
<evidence type="ECO:0000256" key="4">
    <source>
        <dbReference type="ARBA" id="ARBA00022840"/>
    </source>
</evidence>
<evidence type="ECO:0000256" key="6">
    <source>
        <dbReference type="PROSITE-ProRule" id="PRU10141"/>
    </source>
</evidence>
<dbReference type="PROSITE" id="PS50082">
    <property type="entry name" value="WD_REPEATS_2"/>
    <property type="match status" value="4"/>
</dbReference>
<dbReference type="SMART" id="SM00320">
    <property type="entry name" value="WD40"/>
    <property type="match status" value="7"/>
</dbReference>
<dbReference type="PROSITE" id="PS50011">
    <property type="entry name" value="PROTEIN_KINASE_DOM"/>
    <property type="match status" value="1"/>
</dbReference>
<dbReference type="PROSITE" id="PS00108">
    <property type="entry name" value="PROTEIN_KINASE_ST"/>
    <property type="match status" value="1"/>
</dbReference>
<dbReference type="SUPFAM" id="SSF50998">
    <property type="entry name" value="Quinoprotein alcohol dehydrogenase-like"/>
    <property type="match status" value="1"/>
</dbReference>
<dbReference type="InterPro" id="IPR001680">
    <property type="entry name" value="WD40_rpt"/>
</dbReference>
<reference evidence="9 10" key="1">
    <citation type="submission" date="2020-01" db="EMBL/GenBank/DDBJ databases">
        <title>Insect and environment-associated Actinomycetes.</title>
        <authorList>
            <person name="Currrie C."/>
            <person name="Chevrette M."/>
            <person name="Carlson C."/>
            <person name="Stubbendieck R."/>
            <person name="Wendt-Pienkowski E."/>
        </authorList>
    </citation>
    <scope>NUCLEOTIDE SEQUENCE [LARGE SCALE GENOMIC DNA]</scope>
    <source>
        <strain evidence="9 10">SID10258</strain>
    </source>
</reference>
<dbReference type="SUPFAM" id="SSF56112">
    <property type="entry name" value="Protein kinase-like (PK-like)"/>
    <property type="match status" value="1"/>
</dbReference>
<feature type="binding site" evidence="6">
    <location>
        <position position="38"/>
    </location>
    <ligand>
        <name>ATP</name>
        <dbReference type="ChEBI" id="CHEBI:30616"/>
    </ligand>
</feature>
<dbReference type="EMBL" id="JAAGLI010001060">
    <property type="protein sequence ID" value="NEA28532.1"/>
    <property type="molecule type" value="Genomic_DNA"/>
</dbReference>
<keyword evidence="2" id="KW-0677">Repeat</keyword>
<evidence type="ECO:0000256" key="2">
    <source>
        <dbReference type="ARBA" id="ARBA00022737"/>
    </source>
</evidence>
<dbReference type="PROSITE" id="PS00107">
    <property type="entry name" value="PROTEIN_KINASE_ATP"/>
    <property type="match status" value="1"/>
</dbReference>
<dbReference type="CDD" id="cd00200">
    <property type="entry name" value="WD40"/>
    <property type="match status" value="1"/>
</dbReference>
<dbReference type="InterPro" id="IPR015943">
    <property type="entry name" value="WD40/YVTN_repeat-like_dom_sf"/>
</dbReference>
<feature type="repeat" description="WD" evidence="5">
    <location>
        <begin position="556"/>
        <end position="597"/>
    </location>
</feature>
<keyword evidence="4 6" id="KW-0067">ATP-binding</keyword>
<evidence type="ECO:0000313" key="10">
    <source>
        <dbReference type="Proteomes" id="UP000475532"/>
    </source>
</evidence>
<dbReference type="PANTHER" id="PTHR19848:SF8">
    <property type="entry name" value="F-BOX AND WD REPEAT DOMAIN CONTAINING 7"/>
    <property type="match status" value="1"/>
</dbReference>
<keyword evidence="3 6" id="KW-0547">Nucleotide-binding</keyword>
<dbReference type="PANTHER" id="PTHR19848">
    <property type="entry name" value="WD40 REPEAT PROTEIN"/>
    <property type="match status" value="1"/>
</dbReference>
<feature type="compositionally biased region" description="Low complexity" evidence="7">
    <location>
        <begin position="323"/>
        <end position="336"/>
    </location>
</feature>
<dbReference type="InterPro" id="IPR020472">
    <property type="entry name" value="WD40_PAC1"/>
</dbReference>